<evidence type="ECO:0000313" key="1">
    <source>
        <dbReference type="EMBL" id="KAH9645514.1"/>
    </source>
</evidence>
<evidence type="ECO:0000313" key="2">
    <source>
        <dbReference type="Proteomes" id="UP000814243"/>
    </source>
</evidence>
<dbReference type="AlphaFoldDB" id="A0A922SSH4"/>
<dbReference type="Proteomes" id="UP000814243">
    <property type="component" value="Unassembled WGS sequence"/>
</dbReference>
<organism evidence="1 2">
    <name type="scientific">Spodoptera exigua</name>
    <name type="common">Beet armyworm</name>
    <name type="synonym">Noctua fulgens</name>
    <dbReference type="NCBI Taxonomy" id="7107"/>
    <lineage>
        <taxon>Eukaryota</taxon>
        <taxon>Metazoa</taxon>
        <taxon>Ecdysozoa</taxon>
        <taxon>Arthropoda</taxon>
        <taxon>Hexapoda</taxon>
        <taxon>Insecta</taxon>
        <taxon>Pterygota</taxon>
        <taxon>Neoptera</taxon>
        <taxon>Endopterygota</taxon>
        <taxon>Lepidoptera</taxon>
        <taxon>Glossata</taxon>
        <taxon>Ditrysia</taxon>
        <taxon>Noctuoidea</taxon>
        <taxon>Noctuidae</taxon>
        <taxon>Amphipyrinae</taxon>
        <taxon>Spodoptera</taxon>
    </lineage>
</organism>
<accession>A0A922SSH4</accession>
<dbReference type="EMBL" id="JACEFF010000031">
    <property type="protein sequence ID" value="KAH9645514.1"/>
    <property type="molecule type" value="Genomic_DNA"/>
</dbReference>
<sequence>MEPNRKICAGCRKIIKNSEFLDCCELSEFKSSFGFFNEQFEDFKKRSDEKDAIIDQLCNDNAKLQHSVNDLTIRLCNAEQYMRESNVEISGLPEDKSEDLVKTLQLSRR</sequence>
<reference evidence="1" key="1">
    <citation type="journal article" date="2021" name="G3 (Bethesda)">
        <title>Genome and transcriptome analysis of the beet armyworm Spodoptera exigua reveals targets for pest control. .</title>
        <authorList>
            <person name="Simon S."/>
            <person name="Breeschoten T."/>
            <person name="Jansen H.J."/>
            <person name="Dirks R.P."/>
            <person name="Schranz M.E."/>
            <person name="Ros V.I.D."/>
        </authorList>
    </citation>
    <scope>NUCLEOTIDE SEQUENCE</scope>
    <source>
        <strain evidence="1">TB_SE_WUR_2020</strain>
    </source>
</reference>
<name>A0A922SSH4_SPOEX</name>
<comment type="caution">
    <text evidence="1">The sequence shown here is derived from an EMBL/GenBank/DDBJ whole genome shotgun (WGS) entry which is preliminary data.</text>
</comment>
<gene>
    <name evidence="1" type="ORF">HF086_017568</name>
</gene>
<proteinExistence type="predicted"/>
<protein>
    <submittedName>
        <fullName evidence="1">Uncharacterized protein</fullName>
    </submittedName>
</protein>